<evidence type="ECO:0000313" key="2">
    <source>
        <dbReference type="Proteomes" id="UP001059859"/>
    </source>
</evidence>
<dbReference type="Proteomes" id="UP001059859">
    <property type="component" value="Chromosome"/>
</dbReference>
<gene>
    <name evidence="1" type="ORF">N2K95_01020</name>
</gene>
<reference evidence="1" key="1">
    <citation type="submission" date="2022-09" db="EMBL/GenBank/DDBJ databases">
        <title>Novel species in genus Arthrobacter.</title>
        <authorList>
            <person name="Liu Y."/>
        </authorList>
    </citation>
    <scope>NUCLEOTIDE SEQUENCE</scope>
    <source>
        <strain evidence="1">Zg-Y815</strain>
    </source>
</reference>
<keyword evidence="2" id="KW-1185">Reference proteome</keyword>
<proteinExistence type="predicted"/>
<organism evidence="1 2">
    <name type="scientific">Arthrobacter zhaoxinii</name>
    <dbReference type="NCBI Taxonomy" id="2964616"/>
    <lineage>
        <taxon>Bacteria</taxon>
        <taxon>Bacillati</taxon>
        <taxon>Actinomycetota</taxon>
        <taxon>Actinomycetes</taxon>
        <taxon>Micrococcales</taxon>
        <taxon>Micrococcaceae</taxon>
        <taxon>Arthrobacter</taxon>
    </lineage>
</organism>
<evidence type="ECO:0008006" key="3">
    <source>
        <dbReference type="Google" id="ProtNLM"/>
    </source>
</evidence>
<name>A0ABY5YTB4_9MICC</name>
<sequence length="77" mass="8759">MSIEASPEDQYLWARGLVESDDAEYMHCGEPMQPRDSRQRSIFEPITVESMPQEPVDVQLETTVLRCACGFQLEIPA</sequence>
<evidence type="ECO:0000313" key="1">
    <source>
        <dbReference type="EMBL" id="UWX97318.1"/>
    </source>
</evidence>
<dbReference type="RefSeq" id="WP_260652530.1">
    <property type="nucleotide sequence ID" value="NZ_CP104275.1"/>
</dbReference>
<accession>A0ABY5YTB4</accession>
<dbReference type="EMBL" id="CP104275">
    <property type="protein sequence ID" value="UWX97318.1"/>
    <property type="molecule type" value="Genomic_DNA"/>
</dbReference>
<protein>
    <recommendedName>
        <fullName evidence="3">Transposase</fullName>
    </recommendedName>
</protein>